<evidence type="ECO:0000256" key="2">
    <source>
        <dbReference type="ARBA" id="ARBA00022737"/>
    </source>
</evidence>
<dbReference type="FunFam" id="2.10.110.10:FF:000081">
    <property type="entry name" value="Uncharacterized protein, isoform A"/>
    <property type="match status" value="1"/>
</dbReference>
<dbReference type="PROSITE" id="PS00478">
    <property type="entry name" value="LIM_DOMAIN_1"/>
    <property type="match status" value="2"/>
</dbReference>
<dbReference type="FunFam" id="2.10.110.10:FF:000070">
    <property type="entry name" value="Four and a half LIM domains 3"/>
    <property type="match status" value="1"/>
</dbReference>
<feature type="domain" description="LIM zinc-binding" evidence="8">
    <location>
        <begin position="425"/>
        <end position="484"/>
    </location>
</feature>
<evidence type="ECO:0000256" key="4">
    <source>
        <dbReference type="ARBA" id="ARBA00022833"/>
    </source>
</evidence>
<keyword evidence="10" id="KW-1185">Reference proteome</keyword>
<dbReference type="GO" id="GO:0008270">
    <property type="term" value="F:zinc ion binding"/>
    <property type="evidence" value="ECO:0007669"/>
    <property type="project" value="UniProtKB-KW"/>
</dbReference>
<protein>
    <submittedName>
        <fullName evidence="11">Testin-like isoform X2</fullName>
    </submittedName>
</protein>
<dbReference type="Proteomes" id="UP000001554">
    <property type="component" value="Chromosome 9"/>
</dbReference>
<evidence type="ECO:0000256" key="3">
    <source>
        <dbReference type="ARBA" id="ARBA00022771"/>
    </source>
</evidence>
<feature type="domain" description="LIM zinc-binding" evidence="8">
    <location>
        <begin position="304"/>
        <end position="364"/>
    </location>
</feature>
<feature type="domain" description="LIM zinc-binding" evidence="8">
    <location>
        <begin position="485"/>
        <end position="547"/>
    </location>
</feature>
<evidence type="ECO:0000313" key="10">
    <source>
        <dbReference type="Proteomes" id="UP000001554"/>
    </source>
</evidence>
<dbReference type="Pfam" id="PF00412">
    <property type="entry name" value="LIM"/>
    <property type="match status" value="6"/>
</dbReference>
<dbReference type="Pfam" id="PF06297">
    <property type="entry name" value="PET"/>
    <property type="match status" value="1"/>
</dbReference>
<keyword evidence="2" id="KW-0677">Repeat</keyword>
<dbReference type="PROSITE" id="PS51303">
    <property type="entry name" value="PET"/>
    <property type="match status" value="1"/>
</dbReference>
<feature type="region of interest" description="Disordered" evidence="7">
    <location>
        <begin position="1"/>
        <end position="25"/>
    </location>
</feature>
<dbReference type="InterPro" id="IPR001781">
    <property type="entry name" value="Znf_LIM"/>
</dbReference>
<dbReference type="Gene3D" id="2.10.110.10">
    <property type="entry name" value="Cysteine Rich Protein"/>
    <property type="match status" value="6"/>
</dbReference>
<proteinExistence type="predicted"/>
<sequence>MATSEVWTATSVQPDGSGQNPARKQDNGAGCLKCGDHCPGLDLHEWRNCCTQCKCRREDHDVYSRDVTTLFQKLQISQDTPVARGYAWVPPGISSVEKLEEYMNALPDDRVPRIGKPGERFRQRNLVLQLPLQDFDEAFCGSELTDSERRDFKLFRQKRDYQSYGMGTVKENIERDMKCYKCEGTIPEGSIAVTTSHTGSDVCCHPGCFCCSTCQVLLVDLLYFYHDSSIYCGRHYGESLHPRCYGCDELIFAGEYTKDMSKQQWHATHFNCFSCNCSLTGHRYVNRDTNAYCLKCYEKLFAFPCEGCGKKIGTDVKDLSFNNKHWCEKCFNCSKCGKSLVDQQFTQKNDKIYCAQCHKELFLGKCDACGEHFSPGDKKMEYQGKCFMEKCFTCKECTKPMGTKSFIAKDDSVICQICYEDKYAKKCAICGKVISMGGITYKDKPYHKECFVCTHCKKQLSGERFTSKDDKPYCINCYGDLFAKKCAKCGKPITGLGGTKFISFEGQNWHSQCFNCVGCGTSLVGKGFTNEGGRILCPDCTNAEAAVKAR</sequence>
<dbReference type="SMART" id="SM00132">
    <property type="entry name" value="LIM"/>
    <property type="match status" value="6"/>
</dbReference>
<dbReference type="PANTHER" id="PTHR24211:SF37">
    <property type="entry name" value="PROTEIN ESPINAS-LIKE PROTEIN"/>
    <property type="match status" value="1"/>
</dbReference>
<evidence type="ECO:0000259" key="9">
    <source>
        <dbReference type="PROSITE" id="PS51303"/>
    </source>
</evidence>
<dbReference type="PROSITE" id="PS50023">
    <property type="entry name" value="LIM_DOMAIN_2"/>
    <property type="match status" value="4"/>
</dbReference>
<evidence type="ECO:0000256" key="5">
    <source>
        <dbReference type="ARBA" id="ARBA00023038"/>
    </source>
</evidence>
<dbReference type="CDD" id="cd09345">
    <property type="entry name" value="LIM2_FHL"/>
    <property type="match status" value="1"/>
</dbReference>
<evidence type="ECO:0000256" key="6">
    <source>
        <dbReference type="PROSITE-ProRule" id="PRU00125"/>
    </source>
</evidence>
<evidence type="ECO:0000256" key="1">
    <source>
        <dbReference type="ARBA" id="ARBA00022723"/>
    </source>
</evidence>
<keyword evidence="1 6" id="KW-0479">Metal-binding</keyword>
<reference evidence="10" key="1">
    <citation type="journal article" date="2020" name="Nat. Ecol. Evol.">
        <title>Deeply conserved synteny resolves early events in vertebrate evolution.</title>
        <authorList>
            <person name="Simakov O."/>
            <person name="Marletaz F."/>
            <person name="Yue J.X."/>
            <person name="O'Connell B."/>
            <person name="Jenkins J."/>
            <person name="Brandt A."/>
            <person name="Calef R."/>
            <person name="Tung C.H."/>
            <person name="Huang T.K."/>
            <person name="Schmutz J."/>
            <person name="Satoh N."/>
            <person name="Yu J.K."/>
            <person name="Putnam N.H."/>
            <person name="Green R.E."/>
            <person name="Rokhsar D.S."/>
        </authorList>
    </citation>
    <scope>NUCLEOTIDE SEQUENCE [LARGE SCALE GENOMIC DNA]</scope>
    <source>
        <strain evidence="10">S238N-H82</strain>
    </source>
</reference>
<dbReference type="RefSeq" id="XP_035686053.1">
    <property type="nucleotide sequence ID" value="XM_035830160.1"/>
</dbReference>
<feature type="compositionally biased region" description="Polar residues" evidence="7">
    <location>
        <begin position="1"/>
        <end position="22"/>
    </location>
</feature>
<dbReference type="AlphaFoldDB" id="A0A9J7LNA8"/>
<dbReference type="CDD" id="cd09346">
    <property type="entry name" value="LIM3_FHL"/>
    <property type="match status" value="1"/>
</dbReference>
<reference evidence="11" key="2">
    <citation type="submission" date="2025-08" db="UniProtKB">
        <authorList>
            <consortium name="RefSeq"/>
        </authorList>
    </citation>
    <scope>IDENTIFICATION</scope>
    <source>
        <strain evidence="11">S238N-H82</strain>
        <tissue evidence="11">Testes</tissue>
    </source>
</reference>
<dbReference type="SUPFAM" id="SSF57716">
    <property type="entry name" value="Glucocorticoid receptor-like (DNA-binding domain)"/>
    <property type="match status" value="6"/>
</dbReference>
<name>A0A9J7LNA8_BRAFL</name>
<evidence type="ECO:0000256" key="7">
    <source>
        <dbReference type="SAM" id="MobiDB-lite"/>
    </source>
</evidence>
<evidence type="ECO:0000313" key="11">
    <source>
        <dbReference type="RefSeq" id="XP_035686053.1"/>
    </source>
</evidence>
<dbReference type="FunFam" id="2.10.110.10:FF:000013">
    <property type="entry name" value="Four and a half LIM domains 1"/>
    <property type="match status" value="1"/>
</dbReference>
<dbReference type="GeneID" id="118422534"/>
<feature type="domain" description="PET" evidence="9">
    <location>
        <begin position="67"/>
        <end position="178"/>
    </location>
</feature>
<gene>
    <name evidence="11" type="primary">LOC118422534</name>
</gene>
<accession>A0A9J7LNA8</accession>
<dbReference type="InterPro" id="IPR047120">
    <property type="entry name" value="Pk/Esn/Tes"/>
</dbReference>
<evidence type="ECO:0000259" key="8">
    <source>
        <dbReference type="PROSITE" id="PS50023"/>
    </source>
</evidence>
<dbReference type="InterPro" id="IPR010442">
    <property type="entry name" value="PET_domain"/>
</dbReference>
<keyword evidence="4 6" id="KW-0862">Zinc</keyword>
<keyword evidence="3" id="KW-0863">Zinc-finger</keyword>
<dbReference type="OMA" id="AKFANTC"/>
<organism evidence="10 11">
    <name type="scientific">Branchiostoma floridae</name>
    <name type="common">Florida lancelet</name>
    <name type="synonym">Amphioxus</name>
    <dbReference type="NCBI Taxonomy" id="7739"/>
    <lineage>
        <taxon>Eukaryota</taxon>
        <taxon>Metazoa</taxon>
        <taxon>Chordata</taxon>
        <taxon>Cephalochordata</taxon>
        <taxon>Leptocardii</taxon>
        <taxon>Amphioxiformes</taxon>
        <taxon>Branchiostomatidae</taxon>
        <taxon>Branchiostoma</taxon>
    </lineage>
</organism>
<dbReference type="CDD" id="cd09432">
    <property type="entry name" value="LIM6_LIMPETin"/>
    <property type="match status" value="1"/>
</dbReference>
<keyword evidence="5 6" id="KW-0440">LIM domain</keyword>
<feature type="domain" description="LIM zinc-binding" evidence="8">
    <location>
        <begin position="242"/>
        <end position="303"/>
    </location>
</feature>
<dbReference type="PANTHER" id="PTHR24211">
    <property type="entry name" value="LIM DOMAIN-CONTAINING PROTEIN"/>
    <property type="match status" value="1"/>
</dbReference>
<dbReference type="FunFam" id="2.10.110.10:FF:000005">
    <property type="entry name" value="Testin isoform 1"/>
    <property type="match status" value="1"/>
</dbReference>